<feature type="domain" description="Prolow-density lipoprotein receptor-related protein 1-like beta-propeller" evidence="1">
    <location>
        <begin position="4"/>
        <end position="251"/>
    </location>
</feature>
<dbReference type="InterPro" id="IPR053369">
    <property type="entry name" value="SrfA-induced_signal"/>
</dbReference>
<comment type="caution">
    <text evidence="2">The sequence shown here is derived from an EMBL/GenBank/DDBJ whole genome shotgun (WGS) entry which is preliminary data.</text>
</comment>
<dbReference type="PANTHER" id="PTHR32256">
    <property type="match status" value="1"/>
</dbReference>
<evidence type="ECO:0000313" key="3">
    <source>
        <dbReference type="Proteomes" id="UP000447876"/>
    </source>
</evidence>
<dbReference type="AlphaFoldDB" id="A0A7X2YYM6"/>
<dbReference type="EMBL" id="WNZW01000001">
    <property type="protein sequence ID" value="MUG44364.1"/>
    <property type="molecule type" value="Genomic_DNA"/>
</dbReference>
<organism evidence="2 3">
    <name type="scientific">Paenibacillus woosongensis</name>
    <dbReference type="NCBI Taxonomy" id="307580"/>
    <lineage>
        <taxon>Bacteria</taxon>
        <taxon>Bacillati</taxon>
        <taxon>Bacillota</taxon>
        <taxon>Bacilli</taxon>
        <taxon>Bacillales</taxon>
        <taxon>Paenibacillaceae</taxon>
        <taxon>Paenibacillus</taxon>
    </lineage>
</organism>
<gene>
    <name evidence="2" type="ORF">GNP95_05050</name>
</gene>
<protein>
    <submittedName>
        <fullName evidence="2">DUF5050 domain-containing protein</fullName>
    </submittedName>
</protein>
<proteinExistence type="predicted"/>
<reference evidence="2 3" key="1">
    <citation type="submission" date="2019-11" db="EMBL/GenBank/DDBJ databases">
        <title>Draft genome sequences of five Paenibacillus species of dairy origin.</title>
        <authorList>
            <person name="Olajide A.M."/>
            <person name="Chen S."/>
            <person name="Lapointe G."/>
        </authorList>
    </citation>
    <scope>NUCLEOTIDE SEQUENCE [LARGE SCALE GENOMIC DNA]</scope>
    <source>
        <strain evidence="2 3">12CR55</strain>
    </source>
</reference>
<dbReference type="OrthoDB" id="2663624at2"/>
<dbReference type="Proteomes" id="UP000447876">
    <property type="component" value="Unassembled WGS sequence"/>
</dbReference>
<accession>A0A7X2YYM6</accession>
<sequence>MNDNISTGGLICEAQDKLLLADIRHYSGTHMQSRFSSDSTLLEGMFWFMNPRGDLVYYSDQSRGNRLYRLDLLSRSTQLLIDRPCCGLVLSGDWLYYKSETDHKLYRCLTDGTKESRVTDEPVECFVVEGEQVYYGTQQGIRSCHVSGSSREQLSESVPAHLLKVGDDLLFADTKNQYLLTALHLQTGEAQVYADVSPNSLNSDGRYIYCANRSNDSSVYRIDPDTGSKIRICGDSADHIHILGDTIYFSHRFEWYKMSLTGGQAEKVITES</sequence>
<evidence type="ECO:0000313" key="2">
    <source>
        <dbReference type="EMBL" id="MUG44364.1"/>
    </source>
</evidence>
<dbReference type="Pfam" id="PF16472">
    <property type="entry name" value="DUF5050"/>
    <property type="match status" value="1"/>
</dbReference>
<evidence type="ECO:0000259" key="1">
    <source>
        <dbReference type="Pfam" id="PF16472"/>
    </source>
</evidence>
<dbReference type="RefSeq" id="WP_155609756.1">
    <property type="nucleotide sequence ID" value="NZ_WNZW01000001.1"/>
</dbReference>
<name>A0A7X2YYM6_9BACL</name>
<dbReference type="InterPro" id="IPR032485">
    <property type="entry name" value="LRP1-like_beta_prop"/>
</dbReference>
<dbReference type="SUPFAM" id="SSF63825">
    <property type="entry name" value="YWTD domain"/>
    <property type="match status" value="1"/>
</dbReference>
<dbReference type="PANTHER" id="PTHR32256:SF17">
    <property type="entry name" value="EGF-LIKE DOMAIN-CONTAINING PROTEIN"/>
    <property type="match status" value="1"/>
</dbReference>